<dbReference type="InterPro" id="IPR004101">
    <property type="entry name" value="Mur_ligase_C"/>
</dbReference>
<evidence type="ECO:0000259" key="9">
    <source>
        <dbReference type="Pfam" id="PF01225"/>
    </source>
</evidence>
<evidence type="ECO:0000256" key="8">
    <source>
        <dbReference type="RuleBase" id="RU004135"/>
    </source>
</evidence>
<dbReference type="Proteomes" id="UP001230156">
    <property type="component" value="Unassembled WGS sequence"/>
</dbReference>
<keyword evidence="13" id="KW-1185">Reference proteome</keyword>
<feature type="modified residue" description="N6-carboxylysine" evidence="7">
    <location>
        <position position="226"/>
    </location>
</feature>
<accession>A0ABU0YEF0</accession>
<dbReference type="PANTHER" id="PTHR23135">
    <property type="entry name" value="MUR LIGASE FAMILY MEMBER"/>
    <property type="match status" value="1"/>
</dbReference>
<keyword evidence="2 7" id="KW-0132">Cell division</keyword>
<evidence type="ECO:0000256" key="6">
    <source>
        <dbReference type="ARBA" id="ARBA00023316"/>
    </source>
</evidence>
<feature type="domain" description="Mur ligase C-terminal" evidence="10">
    <location>
        <begin position="340"/>
        <end position="464"/>
    </location>
</feature>
<dbReference type="InterPro" id="IPR005761">
    <property type="entry name" value="UDP-N-AcMur-Glu-dNH2Pim_ligase"/>
</dbReference>
<keyword evidence="3 7" id="KW-0133">Cell shape</keyword>
<feature type="binding site" evidence="7">
    <location>
        <begin position="117"/>
        <end position="123"/>
    </location>
    <ligand>
        <name>ATP</name>
        <dbReference type="ChEBI" id="CHEBI:30616"/>
    </ligand>
</feature>
<feature type="binding site" evidence="7">
    <location>
        <position position="37"/>
    </location>
    <ligand>
        <name>UDP-N-acetyl-alpha-D-muramoyl-L-alanyl-D-glutamate</name>
        <dbReference type="ChEBI" id="CHEBI:83900"/>
    </ligand>
</feature>
<dbReference type="InterPro" id="IPR013221">
    <property type="entry name" value="Mur_ligase_cen"/>
</dbReference>
<evidence type="ECO:0000256" key="1">
    <source>
        <dbReference type="ARBA" id="ARBA00005898"/>
    </source>
</evidence>
<gene>
    <name evidence="7" type="primary">murE</name>
    <name evidence="12" type="ORF">Q8A70_00355</name>
</gene>
<keyword evidence="7" id="KW-0460">Magnesium</keyword>
<feature type="binding site" evidence="7">
    <location>
        <position position="462"/>
    </location>
    <ligand>
        <name>meso-2,6-diaminopimelate</name>
        <dbReference type="ChEBI" id="CHEBI:57791"/>
    </ligand>
</feature>
<feature type="domain" description="Mur ligase central" evidence="11">
    <location>
        <begin position="115"/>
        <end position="317"/>
    </location>
</feature>
<name>A0ABU0YEF0_9PROT</name>
<dbReference type="SUPFAM" id="SSF63418">
    <property type="entry name" value="MurE/MurF N-terminal domain"/>
    <property type="match status" value="1"/>
</dbReference>
<evidence type="ECO:0000259" key="11">
    <source>
        <dbReference type="Pfam" id="PF08245"/>
    </source>
</evidence>
<keyword evidence="7" id="KW-0963">Cytoplasm</keyword>
<dbReference type="RefSeq" id="WP_379953458.1">
    <property type="nucleotide sequence ID" value="NZ_JAUYVI010000001.1"/>
</dbReference>
<sequence>MRLNDLISATDILAGNAEHLQATGPLGVEIAGLAVDSRQVAPGFLFAALPGTQVDGRDYIPAALKAGAAALLLPEGSRISVPSEVAVLTASNPRRALALMAARFAGAQPKIVVAVTGTSGKTSTTVFARQLWTLLGHRAGSLGTIGVFAPGYERGESLTTPDPIELHRILAELARANVDHLAIEASSHGLDQYRLDGVQLAAAAFTNLSRDHLDYHPTMEAYLAAKLRLFEELLPAGATAVVNADIEPAARVRAIAKRRGQRLISFGRAGTEIKLLKQVPGANGQTLELEVLSRRHTVTFPVVGMFQAENLLAALGLVIGAGADPEKAVGMICRVSGVHGRIEHVATTPSGASVYVDYAHKPGGLEAVLTALRPHAEGRLFVLFGCGGDRDPGKRPQMGEIATRLADRVIVTDDNPRTEDPAKIRAAILANAPSAVEIGDRAEAIKVAIRELHKGDLLVIAGKGHETYQIVGKTKHAFDDSAVARAVVSEMAQNPGGGAS</sequence>
<dbReference type="InterPro" id="IPR035911">
    <property type="entry name" value="MurE/MurF_N"/>
</dbReference>
<dbReference type="GO" id="GO:0008765">
    <property type="term" value="F:UDP-N-acetylmuramoylalanyl-D-glutamate-2,6-diaminopimelate ligase activity"/>
    <property type="evidence" value="ECO:0007669"/>
    <property type="project" value="UniProtKB-EC"/>
</dbReference>
<evidence type="ECO:0000256" key="5">
    <source>
        <dbReference type="ARBA" id="ARBA00023306"/>
    </source>
</evidence>
<keyword evidence="6 7" id="KW-0961">Cell wall biogenesis/degradation</keyword>
<dbReference type="NCBIfam" id="NF001124">
    <property type="entry name" value="PRK00139.1-2"/>
    <property type="match status" value="1"/>
</dbReference>
<dbReference type="SUPFAM" id="SSF53244">
    <property type="entry name" value="MurD-like peptide ligases, peptide-binding domain"/>
    <property type="match status" value="1"/>
</dbReference>
<comment type="function">
    <text evidence="7">Catalyzes the addition of meso-diaminopimelic acid to the nucleotide precursor UDP-N-acetylmuramoyl-L-alanyl-D-glutamate (UMAG) in the biosynthesis of bacterial cell-wall peptidoglycan.</text>
</comment>
<comment type="cofactor">
    <cofactor evidence="7">
        <name>Mg(2+)</name>
        <dbReference type="ChEBI" id="CHEBI:18420"/>
    </cofactor>
</comment>
<dbReference type="NCBIfam" id="TIGR01085">
    <property type="entry name" value="murE"/>
    <property type="match status" value="1"/>
</dbReference>
<evidence type="ECO:0000313" key="12">
    <source>
        <dbReference type="EMBL" id="MDQ7246089.1"/>
    </source>
</evidence>
<comment type="subcellular location">
    <subcellularLocation>
        <location evidence="7 8">Cytoplasm</location>
    </subcellularLocation>
</comment>
<dbReference type="NCBIfam" id="NF001126">
    <property type="entry name" value="PRK00139.1-4"/>
    <property type="match status" value="1"/>
</dbReference>
<feature type="binding site" evidence="7">
    <location>
        <begin position="159"/>
        <end position="160"/>
    </location>
    <ligand>
        <name>UDP-N-acetyl-alpha-D-muramoyl-L-alanyl-D-glutamate</name>
        <dbReference type="ChEBI" id="CHEBI:83900"/>
    </ligand>
</feature>
<reference evidence="13" key="1">
    <citation type="submission" date="2023-08" db="EMBL/GenBank/DDBJ databases">
        <title>Rhodospirillaceae gen. nov., a novel taxon isolated from the Yangtze River Yuezi River estuary sludge.</title>
        <authorList>
            <person name="Ruan L."/>
        </authorList>
    </citation>
    <scope>NUCLEOTIDE SEQUENCE [LARGE SCALE GENOMIC DNA]</scope>
    <source>
        <strain evidence="13">R-7</strain>
    </source>
</reference>
<evidence type="ECO:0000259" key="10">
    <source>
        <dbReference type="Pfam" id="PF02875"/>
    </source>
</evidence>
<dbReference type="SUPFAM" id="SSF53623">
    <property type="entry name" value="MurD-like peptide ligases, catalytic domain"/>
    <property type="match status" value="1"/>
</dbReference>
<dbReference type="Gene3D" id="3.40.1190.10">
    <property type="entry name" value="Mur-like, catalytic domain"/>
    <property type="match status" value="1"/>
</dbReference>
<feature type="domain" description="Mur ligase N-terminal catalytic" evidence="9">
    <location>
        <begin position="29"/>
        <end position="93"/>
    </location>
</feature>
<dbReference type="InterPro" id="IPR036565">
    <property type="entry name" value="Mur-like_cat_sf"/>
</dbReference>
<protein>
    <recommendedName>
        <fullName evidence="7">UDP-N-acetylmuramoyl-L-alanyl-D-glutamate--2,6-diaminopimelate ligase</fullName>
        <ecNumber evidence="7">6.3.2.13</ecNumber>
    </recommendedName>
    <alternativeName>
        <fullName evidence="7">Meso-A2pm-adding enzyme</fullName>
    </alternativeName>
    <alternativeName>
        <fullName evidence="7">Meso-diaminopimelate-adding enzyme</fullName>
    </alternativeName>
    <alternativeName>
        <fullName evidence="7">UDP-MurNAc-L-Ala-D-Glu:meso-diaminopimelate ligase</fullName>
    </alternativeName>
    <alternativeName>
        <fullName evidence="7">UDP-MurNAc-tripeptide synthetase</fullName>
    </alternativeName>
    <alternativeName>
        <fullName evidence="7">UDP-N-acetylmuramyl-tripeptide synthetase</fullName>
    </alternativeName>
</protein>
<dbReference type="Gene3D" id="3.40.1390.10">
    <property type="entry name" value="MurE/MurF, N-terminal domain"/>
    <property type="match status" value="1"/>
</dbReference>
<evidence type="ECO:0000256" key="2">
    <source>
        <dbReference type="ARBA" id="ARBA00022618"/>
    </source>
</evidence>
<evidence type="ECO:0000256" key="3">
    <source>
        <dbReference type="ARBA" id="ARBA00022960"/>
    </source>
</evidence>
<keyword evidence="4 7" id="KW-0573">Peptidoglycan synthesis</keyword>
<dbReference type="Gene3D" id="3.90.190.20">
    <property type="entry name" value="Mur ligase, C-terminal domain"/>
    <property type="match status" value="1"/>
</dbReference>
<comment type="pathway">
    <text evidence="7 8">Cell wall biogenesis; peptidoglycan biosynthesis.</text>
</comment>
<comment type="catalytic activity">
    <reaction evidence="7">
        <text>UDP-N-acetyl-alpha-D-muramoyl-L-alanyl-D-glutamate + meso-2,6-diaminopimelate + ATP = UDP-N-acetyl-alpha-D-muramoyl-L-alanyl-gamma-D-glutamyl-meso-2,6-diaminopimelate + ADP + phosphate + H(+)</text>
        <dbReference type="Rhea" id="RHEA:23676"/>
        <dbReference type="ChEBI" id="CHEBI:15378"/>
        <dbReference type="ChEBI" id="CHEBI:30616"/>
        <dbReference type="ChEBI" id="CHEBI:43474"/>
        <dbReference type="ChEBI" id="CHEBI:57791"/>
        <dbReference type="ChEBI" id="CHEBI:83900"/>
        <dbReference type="ChEBI" id="CHEBI:83905"/>
        <dbReference type="ChEBI" id="CHEBI:456216"/>
        <dbReference type="EC" id="6.3.2.13"/>
    </reaction>
</comment>
<keyword evidence="7" id="KW-0547">Nucleotide-binding</keyword>
<feature type="binding site" evidence="7">
    <location>
        <begin position="414"/>
        <end position="417"/>
    </location>
    <ligand>
        <name>meso-2,6-diaminopimelate</name>
        <dbReference type="ChEBI" id="CHEBI:57791"/>
    </ligand>
</feature>
<comment type="similarity">
    <text evidence="1 7">Belongs to the MurCDEF family. MurE subfamily.</text>
</comment>
<feature type="binding site" evidence="7">
    <location>
        <position position="390"/>
    </location>
    <ligand>
        <name>meso-2,6-diaminopimelate</name>
        <dbReference type="ChEBI" id="CHEBI:57791"/>
    </ligand>
</feature>
<evidence type="ECO:0000313" key="13">
    <source>
        <dbReference type="Proteomes" id="UP001230156"/>
    </source>
</evidence>
<dbReference type="Pfam" id="PF08245">
    <property type="entry name" value="Mur_ligase_M"/>
    <property type="match status" value="1"/>
</dbReference>
<dbReference type="Pfam" id="PF01225">
    <property type="entry name" value="Mur_ligase"/>
    <property type="match status" value="1"/>
</dbReference>
<comment type="caution">
    <text evidence="7">Lacks conserved residue(s) required for the propagation of feature annotation.</text>
</comment>
<dbReference type="Pfam" id="PF02875">
    <property type="entry name" value="Mur_ligase_C"/>
    <property type="match status" value="1"/>
</dbReference>
<feature type="binding site" evidence="7">
    <location>
        <position position="466"/>
    </location>
    <ligand>
        <name>meso-2,6-diaminopimelate</name>
        <dbReference type="ChEBI" id="CHEBI:57791"/>
    </ligand>
</feature>
<keyword evidence="5 7" id="KW-0131">Cell cycle</keyword>
<feature type="short sequence motif" description="Meso-diaminopimelate recognition motif" evidence="7">
    <location>
        <begin position="414"/>
        <end position="417"/>
    </location>
</feature>
<keyword evidence="7 12" id="KW-0436">Ligase</keyword>
<dbReference type="PANTHER" id="PTHR23135:SF4">
    <property type="entry name" value="UDP-N-ACETYLMURAMOYL-L-ALANYL-D-GLUTAMATE--2,6-DIAMINOPIMELATE LIGASE MURE HOMOLOG, CHLOROPLASTIC"/>
    <property type="match status" value="1"/>
</dbReference>
<dbReference type="InterPro" id="IPR000713">
    <property type="entry name" value="Mur_ligase_N"/>
</dbReference>
<dbReference type="HAMAP" id="MF_00208">
    <property type="entry name" value="MurE"/>
    <property type="match status" value="1"/>
</dbReference>
<evidence type="ECO:0000256" key="7">
    <source>
        <dbReference type="HAMAP-Rule" id="MF_00208"/>
    </source>
</evidence>
<comment type="caution">
    <text evidence="12">The sequence shown here is derived from an EMBL/GenBank/DDBJ whole genome shotgun (WGS) entry which is preliminary data.</text>
</comment>
<feature type="binding site" evidence="7">
    <location>
        <position position="186"/>
    </location>
    <ligand>
        <name>UDP-N-acetyl-alpha-D-muramoyl-L-alanyl-D-glutamate</name>
        <dbReference type="ChEBI" id="CHEBI:83900"/>
    </ligand>
</feature>
<proteinExistence type="inferred from homology"/>
<dbReference type="EC" id="6.3.2.13" evidence="7"/>
<dbReference type="EMBL" id="JAUYVI010000001">
    <property type="protein sequence ID" value="MDQ7246089.1"/>
    <property type="molecule type" value="Genomic_DNA"/>
</dbReference>
<feature type="binding site" evidence="7">
    <location>
        <position position="192"/>
    </location>
    <ligand>
        <name>UDP-N-acetyl-alpha-D-muramoyl-L-alanyl-D-glutamate</name>
        <dbReference type="ChEBI" id="CHEBI:83900"/>
    </ligand>
</feature>
<dbReference type="InterPro" id="IPR036615">
    <property type="entry name" value="Mur_ligase_C_dom_sf"/>
</dbReference>
<organism evidence="12 13">
    <name type="scientific">Dongia sedimenti</name>
    <dbReference type="NCBI Taxonomy" id="3064282"/>
    <lineage>
        <taxon>Bacteria</taxon>
        <taxon>Pseudomonadati</taxon>
        <taxon>Pseudomonadota</taxon>
        <taxon>Alphaproteobacteria</taxon>
        <taxon>Rhodospirillales</taxon>
        <taxon>Dongiaceae</taxon>
        <taxon>Dongia</taxon>
    </lineage>
</organism>
<evidence type="ECO:0000256" key="4">
    <source>
        <dbReference type="ARBA" id="ARBA00022984"/>
    </source>
</evidence>
<comment type="PTM">
    <text evidence="7">Carboxylation is probably crucial for Mg(2+) binding and, consequently, for the gamma-phosphate positioning of ATP.</text>
</comment>
<feature type="binding site" evidence="7">
    <location>
        <position position="194"/>
    </location>
    <ligand>
        <name>UDP-N-acetyl-alpha-D-muramoyl-L-alanyl-D-glutamate</name>
        <dbReference type="ChEBI" id="CHEBI:83900"/>
    </ligand>
</feature>
<keyword evidence="7" id="KW-0067">ATP-binding</keyword>